<evidence type="ECO:0000256" key="1">
    <source>
        <dbReference type="ARBA" id="ARBA00000085"/>
    </source>
</evidence>
<dbReference type="InterPro" id="IPR003661">
    <property type="entry name" value="HisK_dim/P_dom"/>
</dbReference>
<evidence type="ECO:0000313" key="10">
    <source>
        <dbReference type="EMBL" id="MFC7125123.1"/>
    </source>
</evidence>
<feature type="coiled-coil region" evidence="7">
    <location>
        <begin position="130"/>
        <end position="164"/>
    </location>
</feature>
<keyword evidence="3" id="KW-0597">Phosphoprotein</keyword>
<organism evidence="10 11">
    <name type="scientific">Halovenus rubra</name>
    <dbReference type="NCBI Taxonomy" id="869890"/>
    <lineage>
        <taxon>Archaea</taxon>
        <taxon>Methanobacteriati</taxon>
        <taxon>Methanobacteriota</taxon>
        <taxon>Stenosarchaea group</taxon>
        <taxon>Halobacteria</taxon>
        <taxon>Halobacteriales</taxon>
        <taxon>Haloarculaceae</taxon>
        <taxon>Halovenus</taxon>
    </lineage>
</organism>
<feature type="transmembrane region" description="Helical" evidence="8">
    <location>
        <begin position="16"/>
        <end position="38"/>
    </location>
</feature>
<dbReference type="RefSeq" id="WP_267636124.1">
    <property type="nucleotide sequence ID" value="NZ_JAODIY010000004.1"/>
</dbReference>
<feature type="transmembrane region" description="Helical" evidence="8">
    <location>
        <begin position="80"/>
        <end position="99"/>
    </location>
</feature>
<keyword evidence="4" id="KW-0808">Transferase</keyword>
<dbReference type="InterPro" id="IPR005467">
    <property type="entry name" value="His_kinase_dom"/>
</dbReference>
<accession>A0ABD5X1M0</accession>
<dbReference type="SMART" id="SM00387">
    <property type="entry name" value="HATPase_c"/>
    <property type="match status" value="1"/>
</dbReference>
<dbReference type="SMART" id="SM00388">
    <property type="entry name" value="HisKA"/>
    <property type="match status" value="1"/>
</dbReference>
<dbReference type="InterPro" id="IPR003594">
    <property type="entry name" value="HATPase_dom"/>
</dbReference>
<keyword evidence="7" id="KW-0175">Coiled coil</keyword>
<keyword evidence="6" id="KW-0902">Two-component regulatory system</keyword>
<proteinExistence type="predicted"/>
<dbReference type="InterPro" id="IPR004358">
    <property type="entry name" value="Sig_transdc_His_kin-like_C"/>
</dbReference>
<evidence type="ECO:0000256" key="5">
    <source>
        <dbReference type="ARBA" id="ARBA00022777"/>
    </source>
</evidence>
<dbReference type="InterPro" id="IPR050736">
    <property type="entry name" value="Sensor_HK_Regulatory"/>
</dbReference>
<evidence type="ECO:0000256" key="8">
    <source>
        <dbReference type="SAM" id="Phobius"/>
    </source>
</evidence>
<protein>
    <recommendedName>
        <fullName evidence="2">histidine kinase</fullName>
        <ecNumber evidence="2">2.7.13.3</ecNumber>
    </recommendedName>
</protein>
<dbReference type="EC" id="2.7.13.3" evidence="2"/>
<dbReference type="Proteomes" id="UP001596414">
    <property type="component" value="Unassembled WGS sequence"/>
</dbReference>
<name>A0ABD5X1M0_9EURY</name>
<dbReference type="Gene3D" id="3.30.565.10">
    <property type="entry name" value="Histidine kinase-like ATPase, C-terminal domain"/>
    <property type="match status" value="1"/>
</dbReference>
<dbReference type="EMBL" id="JBHSZQ010000004">
    <property type="protein sequence ID" value="MFC7125123.1"/>
    <property type="molecule type" value="Genomic_DNA"/>
</dbReference>
<dbReference type="PANTHER" id="PTHR43711">
    <property type="entry name" value="TWO-COMPONENT HISTIDINE KINASE"/>
    <property type="match status" value="1"/>
</dbReference>
<feature type="transmembrane region" description="Helical" evidence="8">
    <location>
        <begin position="50"/>
        <end position="68"/>
    </location>
</feature>
<evidence type="ECO:0000256" key="6">
    <source>
        <dbReference type="ARBA" id="ARBA00023012"/>
    </source>
</evidence>
<dbReference type="GO" id="GO:0000160">
    <property type="term" value="P:phosphorelay signal transduction system"/>
    <property type="evidence" value="ECO:0007669"/>
    <property type="project" value="UniProtKB-KW"/>
</dbReference>
<dbReference type="PRINTS" id="PR00344">
    <property type="entry name" value="BCTRLSENSOR"/>
</dbReference>
<dbReference type="PANTHER" id="PTHR43711:SF1">
    <property type="entry name" value="HISTIDINE KINASE 1"/>
    <property type="match status" value="1"/>
</dbReference>
<dbReference type="Gene3D" id="1.10.287.130">
    <property type="match status" value="1"/>
</dbReference>
<reference evidence="10 11" key="1">
    <citation type="journal article" date="2014" name="Int. J. Syst. Evol. Microbiol.">
        <title>Complete genome sequence of Corynebacterium casei LMG S-19264T (=DSM 44701T), isolated from a smear-ripened cheese.</title>
        <authorList>
            <consortium name="US DOE Joint Genome Institute (JGI-PGF)"/>
            <person name="Walter F."/>
            <person name="Albersmeier A."/>
            <person name="Kalinowski J."/>
            <person name="Ruckert C."/>
        </authorList>
    </citation>
    <scope>NUCLEOTIDE SEQUENCE [LARGE SCALE GENOMIC DNA]</scope>
    <source>
        <strain evidence="10 11">CGMCC 4.7215</strain>
    </source>
</reference>
<gene>
    <name evidence="10" type="ORF">ACFQJ7_03595</name>
</gene>
<evidence type="ECO:0000313" key="11">
    <source>
        <dbReference type="Proteomes" id="UP001596414"/>
    </source>
</evidence>
<keyword evidence="8" id="KW-1133">Transmembrane helix</keyword>
<keyword evidence="8" id="KW-0812">Transmembrane</keyword>
<dbReference type="InterPro" id="IPR036890">
    <property type="entry name" value="HATPase_C_sf"/>
</dbReference>
<dbReference type="InterPro" id="IPR036097">
    <property type="entry name" value="HisK_dim/P_sf"/>
</dbReference>
<dbReference type="PROSITE" id="PS50109">
    <property type="entry name" value="HIS_KIN"/>
    <property type="match status" value="1"/>
</dbReference>
<comment type="catalytic activity">
    <reaction evidence="1">
        <text>ATP + protein L-histidine = ADP + protein N-phospho-L-histidine.</text>
        <dbReference type="EC" id="2.7.13.3"/>
    </reaction>
</comment>
<evidence type="ECO:0000256" key="7">
    <source>
        <dbReference type="SAM" id="Coils"/>
    </source>
</evidence>
<dbReference type="SUPFAM" id="SSF47384">
    <property type="entry name" value="Homodimeric domain of signal transducing histidine kinase"/>
    <property type="match status" value="1"/>
</dbReference>
<keyword evidence="8" id="KW-0472">Membrane</keyword>
<evidence type="ECO:0000256" key="3">
    <source>
        <dbReference type="ARBA" id="ARBA00022553"/>
    </source>
</evidence>
<feature type="domain" description="Histidine kinase" evidence="9">
    <location>
        <begin position="164"/>
        <end position="373"/>
    </location>
</feature>
<dbReference type="Pfam" id="PF00512">
    <property type="entry name" value="HisKA"/>
    <property type="match status" value="1"/>
</dbReference>
<dbReference type="Pfam" id="PF02518">
    <property type="entry name" value="HATPase_c"/>
    <property type="match status" value="1"/>
</dbReference>
<dbReference type="AlphaFoldDB" id="A0ABD5X1M0"/>
<feature type="transmembrane region" description="Helical" evidence="8">
    <location>
        <begin position="111"/>
        <end position="133"/>
    </location>
</feature>
<evidence type="ECO:0000259" key="9">
    <source>
        <dbReference type="PROSITE" id="PS50109"/>
    </source>
</evidence>
<dbReference type="CDD" id="cd00082">
    <property type="entry name" value="HisKA"/>
    <property type="match status" value="1"/>
</dbReference>
<keyword evidence="5 10" id="KW-0418">Kinase</keyword>
<sequence length="390" mass="42067">MAGKVGVFGTPTRQGYLGLALVVGTGVATTLFALSHVLSTSFNASEAPYVFTPILVSVALVGTGIRLWIRELNGTSMLRIGGGVFLGMTVFGLLITWTITHEIIRGGSITYAPFVTVNSMSIGAFVGLILGWLNARNRRYEAKLERERNKLKQQTEELDEFAGIVSHDLRNPLNVATLQIENIKQSADSDTRDSIGEVETSLARMEQIIDDVLTMAREGQAIEEVERVSLVDVADSAWGNVKTDGASIAIADAVYLQADRAALEHILENLFRNAVEHGPTEPNAQARQKEAAVETRESSQLTVRVGTLANGFYVEDDGAGLPDAVHAHLFESGVTTQTQGTGFGLSIVKKLVTAHGWTVRATDSADGGARFEIDDVNVSEGVRQSWLVEQ</sequence>
<dbReference type="SUPFAM" id="SSF55874">
    <property type="entry name" value="ATPase domain of HSP90 chaperone/DNA topoisomerase II/histidine kinase"/>
    <property type="match status" value="1"/>
</dbReference>
<evidence type="ECO:0000256" key="4">
    <source>
        <dbReference type="ARBA" id="ARBA00022679"/>
    </source>
</evidence>
<dbReference type="GO" id="GO:0004673">
    <property type="term" value="F:protein histidine kinase activity"/>
    <property type="evidence" value="ECO:0007669"/>
    <property type="project" value="UniProtKB-EC"/>
</dbReference>
<comment type="caution">
    <text evidence="10">The sequence shown here is derived from an EMBL/GenBank/DDBJ whole genome shotgun (WGS) entry which is preliminary data.</text>
</comment>
<evidence type="ECO:0000256" key="2">
    <source>
        <dbReference type="ARBA" id="ARBA00012438"/>
    </source>
</evidence>